<sequence>MIDSRFAQSLLTFDAPPLPLDRPLVRRQAESIRVRDDEVRIRPLRAIQRTPHESPSVILRLQAGEENARILIESRVVHLLCTQIQPGLDFYALTDAAQISVLEYLFDQLLTEIEQRSATPISLLALEPFNSLGFTENFAFEIDYAGTLFQIGAEFGRQHLYRLWNWAIALPREALPELPMDIALRCGTASLSAEQLRGIRVGDGIVVSAASDEEWYAVTAERYVAPLRRNKDQLVLEAPLLTEPTGPMRQLMDDFNDDEMGEGPLHQGSVEDIPIKVVFNAGRVTLPLSELETVDVGYVFQLDQRPRTAVEIVAQGTVIGRGEIISVEGLTAVRVTALNVRS</sequence>
<proteinExistence type="inferred from homology"/>
<comment type="caution">
    <text evidence="3">The sequence shown here is derived from an EMBL/GenBank/DDBJ whole genome shotgun (WGS) entry which is preliminary data.</text>
</comment>
<gene>
    <name evidence="3" type="ORF">ACFSE1_18990</name>
</gene>
<dbReference type="InterPro" id="IPR001172">
    <property type="entry name" value="FliN_T3SS_HrcQb"/>
</dbReference>
<keyword evidence="3" id="KW-0282">Flagellum</keyword>
<feature type="domain" description="Flagellar motor switch protein FliN-like C-terminal" evidence="2">
    <location>
        <begin position="270"/>
        <end position="337"/>
    </location>
</feature>
<keyword evidence="3" id="KW-0969">Cilium</keyword>
<dbReference type="InterPro" id="IPR001543">
    <property type="entry name" value="FliN-like_C"/>
</dbReference>
<dbReference type="InterPro" id="IPR036429">
    <property type="entry name" value="SpoA-like_sf"/>
</dbReference>
<dbReference type="PANTHER" id="PTHR30034:SF6">
    <property type="entry name" value="YOP PROTEINS TRANSLOCATION PROTEIN Q"/>
    <property type="match status" value="1"/>
</dbReference>
<evidence type="ECO:0000313" key="4">
    <source>
        <dbReference type="Proteomes" id="UP001597322"/>
    </source>
</evidence>
<evidence type="ECO:0000313" key="3">
    <source>
        <dbReference type="EMBL" id="MFD1747562.1"/>
    </source>
</evidence>
<keyword evidence="4" id="KW-1185">Reference proteome</keyword>
<evidence type="ECO:0000256" key="1">
    <source>
        <dbReference type="ARBA" id="ARBA00009226"/>
    </source>
</evidence>
<evidence type="ECO:0000259" key="2">
    <source>
        <dbReference type="Pfam" id="PF01052"/>
    </source>
</evidence>
<dbReference type="Proteomes" id="UP001597322">
    <property type="component" value="Unassembled WGS sequence"/>
</dbReference>
<dbReference type="Pfam" id="PF01052">
    <property type="entry name" value="FliMN_C"/>
    <property type="match status" value="1"/>
</dbReference>
<protein>
    <submittedName>
        <fullName evidence="3">FliM/FliN family flagellar motor switch protein</fullName>
    </submittedName>
</protein>
<comment type="similarity">
    <text evidence="1">Belongs to the FliN/MopA/SpaO family.</text>
</comment>
<name>A0ABW4M7X8_9HYPH</name>
<dbReference type="EMBL" id="JBHUEQ010000039">
    <property type="protein sequence ID" value="MFD1747562.1"/>
    <property type="molecule type" value="Genomic_DNA"/>
</dbReference>
<dbReference type="PANTHER" id="PTHR30034">
    <property type="entry name" value="FLAGELLAR MOTOR SWITCH PROTEIN FLIM"/>
    <property type="match status" value="1"/>
</dbReference>
<accession>A0ABW4M7X8</accession>
<dbReference type="PRINTS" id="PR00956">
    <property type="entry name" value="FLGMOTORFLIN"/>
</dbReference>
<dbReference type="SUPFAM" id="SSF101801">
    <property type="entry name" value="Surface presentation of antigens (SPOA)"/>
    <property type="match status" value="1"/>
</dbReference>
<keyword evidence="3" id="KW-0966">Cell projection</keyword>
<reference evidence="4" key="1">
    <citation type="journal article" date="2019" name="Int. J. Syst. Evol. Microbiol.">
        <title>The Global Catalogue of Microorganisms (GCM) 10K type strain sequencing project: providing services to taxonomists for standard genome sequencing and annotation.</title>
        <authorList>
            <consortium name="The Broad Institute Genomics Platform"/>
            <consortium name="The Broad Institute Genome Sequencing Center for Infectious Disease"/>
            <person name="Wu L."/>
            <person name="Ma J."/>
        </authorList>
    </citation>
    <scope>NUCLEOTIDE SEQUENCE [LARGE SCALE GENOMIC DNA]</scope>
    <source>
        <strain evidence="4">CG52</strain>
    </source>
</reference>
<organism evidence="3 4">
    <name type="scientific">Rhizobium helianthi</name>
    <dbReference type="NCBI Taxonomy" id="1132695"/>
    <lineage>
        <taxon>Bacteria</taxon>
        <taxon>Pseudomonadati</taxon>
        <taxon>Pseudomonadota</taxon>
        <taxon>Alphaproteobacteria</taxon>
        <taxon>Hyphomicrobiales</taxon>
        <taxon>Rhizobiaceae</taxon>
        <taxon>Rhizobium/Agrobacterium group</taxon>
        <taxon>Rhizobium</taxon>
    </lineage>
</organism>
<dbReference type="RefSeq" id="WP_377405062.1">
    <property type="nucleotide sequence ID" value="NZ_JBHUEQ010000039.1"/>
</dbReference>
<dbReference type="Gene3D" id="2.30.330.10">
    <property type="entry name" value="SpoA-like"/>
    <property type="match status" value="1"/>
</dbReference>